<dbReference type="Gene3D" id="1.20.1250.20">
    <property type="entry name" value="MFS general substrate transporter like domains"/>
    <property type="match status" value="1"/>
</dbReference>
<keyword evidence="4 5" id="KW-0472">Membrane</keyword>
<gene>
    <name evidence="7" type="ORF">AAME72_06675</name>
</gene>
<sequence length="534" mass="55156">MTSATAVGTGSSKLALTGLILAVSMTTIDQTIVALSAPTIQQNLGLGHDGMQWAVNVYLLATAAFFLLGGRIADVVGHKRMALVGIAGFGITSLLCGLAPTGDLAEVWLVTARALQGVSGAIMFPAAIGIVVEGFAREGRGRAMAIFFAITGAMTAIGPIAGGYLTQWTWRAIFWVNVPIAVAAFVIVALAARPSVRRRERIDWLGAVVVAAGMGAIVFGLQQASAWGWGDVRVVAALVGGVLLLGAFVAIQLRSGSPLVRLAAFRDRGFTLSTLATLFASVAFVSTFFFLSVYGQVSLQLPAMETGLLFLKFFIGFVVASRIGSVRFDRHGAKGDVLLGGLVGAFGFGWLALSVTDLDIHADAFFNPQTWPIMVAGAGIGLMFSPVSTDAVNRAIGASYGEVTAISQTMKNFGAALGLAVLTTVVTSRLTDLLTASFARFGGSAADAQSAVEQISGASGDSSSSSLASLPASVRDGILHAVQTDYAGAVQWAFWGMAAAMLVVAVIGLLYPAGRAAEADEAGREARDARPATV</sequence>
<evidence type="ECO:0000259" key="6">
    <source>
        <dbReference type="PROSITE" id="PS50850"/>
    </source>
</evidence>
<dbReference type="RefSeq" id="WP_348789460.1">
    <property type="nucleotide sequence ID" value="NZ_CP157390.1"/>
</dbReference>
<dbReference type="PANTHER" id="PTHR42718">
    <property type="entry name" value="MAJOR FACILITATOR SUPERFAMILY MULTIDRUG TRANSPORTER MFSC"/>
    <property type="match status" value="1"/>
</dbReference>
<feature type="transmembrane region" description="Helical" evidence="5">
    <location>
        <begin position="144"/>
        <end position="166"/>
    </location>
</feature>
<dbReference type="InterPro" id="IPR020846">
    <property type="entry name" value="MFS_dom"/>
</dbReference>
<protein>
    <submittedName>
        <fullName evidence="7">MFS transporter</fullName>
    </submittedName>
</protein>
<evidence type="ECO:0000256" key="5">
    <source>
        <dbReference type="SAM" id="Phobius"/>
    </source>
</evidence>
<feature type="transmembrane region" description="Helical" evidence="5">
    <location>
        <begin position="172"/>
        <end position="192"/>
    </location>
</feature>
<evidence type="ECO:0000313" key="7">
    <source>
        <dbReference type="EMBL" id="XBM49542.1"/>
    </source>
</evidence>
<dbReference type="AlphaFoldDB" id="A0AAU7GFR8"/>
<feature type="domain" description="Major facilitator superfamily (MFS) profile" evidence="6">
    <location>
        <begin position="15"/>
        <end position="516"/>
    </location>
</feature>
<dbReference type="Pfam" id="PF07690">
    <property type="entry name" value="MFS_1"/>
    <property type="match status" value="1"/>
</dbReference>
<dbReference type="SUPFAM" id="SSF103473">
    <property type="entry name" value="MFS general substrate transporter"/>
    <property type="match status" value="1"/>
</dbReference>
<feature type="transmembrane region" description="Helical" evidence="5">
    <location>
        <begin position="306"/>
        <end position="325"/>
    </location>
</feature>
<evidence type="ECO:0000256" key="2">
    <source>
        <dbReference type="ARBA" id="ARBA00022692"/>
    </source>
</evidence>
<dbReference type="PANTHER" id="PTHR42718:SF49">
    <property type="entry name" value="EXPORT PROTEIN"/>
    <property type="match status" value="1"/>
</dbReference>
<proteinExistence type="predicted"/>
<feature type="transmembrane region" description="Helical" evidence="5">
    <location>
        <begin position="204"/>
        <end position="222"/>
    </location>
</feature>
<dbReference type="CDD" id="cd17321">
    <property type="entry name" value="MFS_MMR_MDR_like"/>
    <property type="match status" value="1"/>
</dbReference>
<keyword evidence="2 5" id="KW-0812">Transmembrane</keyword>
<comment type="subcellular location">
    <subcellularLocation>
        <location evidence="1">Cell membrane</location>
        <topology evidence="1">Multi-pass membrane protein</topology>
    </subcellularLocation>
</comment>
<feature type="transmembrane region" description="Helical" evidence="5">
    <location>
        <begin position="114"/>
        <end position="132"/>
    </location>
</feature>
<feature type="transmembrane region" description="Helical" evidence="5">
    <location>
        <begin position="492"/>
        <end position="511"/>
    </location>
</feature>
<dbReference type="InterPro" id="IPR011701">
    <property type="entry name" value="MFS"/>
</dbReference>
<dbReference type="GO" id="GO:0005886">
    <property type="term" value="C:plasma membrane"/>
    <property type="evidence" value="ECO:0007669"/>
    <property type="project" value="UniProtKB-SubCell"/>
</dbReference>
<feature type="transmembrane region" description="Helical" evidence="5">
    <location>
        <begin position="337"/>
        <end position="353"/>
    </location>
</feature>
<feature type="transmembrane region" description="Helical" evidence="5">
    <location>
        <begin position="81"/>
        <end position="102"/>
    </location>
</feature>
<feature type="transmembrane region" description="Helical" evidence="5">
    <location>
        <begin position="52"/>
        <end position="69"/>
    </location>
</feature>
<dbReference type="Gene3D" id="1.20.1720.10">
    <property type="entry name" value="Multidrug resistance protein D"/>
    <property type="match status" value="1"/>
</dbReference>
<dbReference type="EMBL" id="CP157390">
    <property type="protein sequence ID" value="XBM49542.1"/>
    <property type="molecule type" value="Genomic_DNA"/>
</dbReference>
<accession>A0AAU7GFR8</accession>
<dbReference type="InterPro" id="IPR036259">
    <property type="entry name" value="MFS_trans_sf"/>
</dbReference>
<feature type="transmembrane region" description="Helical" evidence="5">
    <location>
        <begin position="234"/>
        <end position="251"/>
    </location>
</feature>
<name>A0AAU7GFR8_9MICO</name>
<dbReference type="GO" id="GO:0022857">
    <property type="term" value="F:transmembrane transporter activity"/>
    <property type="evidence" value="ECO:0007669"/>
    <property type="project" value="InterPro"/>
</dbReference>
<feature type="transmembrane region" description="Helical" evidence="5">
    <location>
        <begin position="272"/>
        <end position="294"/>
    </location>
</feature>
<evidence type="ECO:0000256" key="4">
    <source>
        <dbReference type="ARBA" id="ARBA00023136"/>
    </source>
</evidence>
<dbReference type="PROSITE" id="PS50850">
    <property type="entry name" value="MFS"/>
    <property type="match status" value="1"/>
</dbReference>
<reference evidence="7" key="1">
    <citation type="submission" date="2024-05" db="EMBL/GenBank/DDBJ databases">
        <title>The Natural Products Discovery Center: Release of the First 8490 Sequenced Strains for Exploring Actinobacteria Biosynthetic Diversity.</title>
        <authorList>
            <person name="Kalkreuter E."/>
            <person name="Kautsar S.A."/>
            <person name="Yang D."/>
            <person name="Bader C.D."/>
            <person name="Teijaro C.N."/>
            <person name="Fluegel L."/>
            <person name="Davis C.M."/>
            <person name="Simpson J.R."/>
            <person name="Lauterbach L."/>
            <person name="Steele A.D."/>
            <person name="Gui C."/>
            <person name="Meng S."/>
            <person name="Li G."/>
            <person name="Viehrig K."/>
            <person name="Ye F."/>
            <person name="Su P."/>
            <person name="Kiefer A.F."/>
            <person name="Nichols A."/>
            <person name="Cepeda A.J."/>
            <person name="Yan W."/>
            <person name="Fan B."/>
            <person name="Jiang Y."/>
            <person name="Adhikari A."/>
            <person name="Zheng C.-J."/>
            <person name="Schuster L."/>
            <person name="Cowan T.M."/>
            <person name="Smanski M.J."/>
            <person name="Chevrette M.G."/>
            <person name="de Carvalho L.P.S."/>
            <person name="Shen B."/>
        </authorList>
    </citation>
    <scope>NUCLEOTIDE SEQUENCE</scope>
    <source>
        <strain evidence="7">NPDC080035</strain>
    </source>
</reference>
<evidence type="ECO:0000256" key="1">
    <source>
        <dbReference type="ARBA" id="ARBA00004651"/>
    </source>
</evidence>
<organism evidence="7">
    <name type="scientific">Leifsonia sp. NPDC080035</name>
    <dbReference type="NCBI Taxonomy" id="3143936"/>
    <lineage>
        <taxon>Bacteria</taxon>
        <taxon>Bacillati</taxon>
        <taxon>Actinomycetota</taxon>
        <taxon>Actinomycetes</taxon>
        <taxon>Micrococcales</taxon>
        <taxon>Microbacteriaceae</taxon>
        <taxon>Leifsonia</taxon>
    </lineage>
</organism>
<keyword evidence="3 5" id="KW-1133">Transmembrane helix</keyword>
<feature type="transmembrane region" description="Helical" evidence="5">
    <location>
        <begin position="373"/>
        <end position="392"/>
    </location>
</feature>
<evidence type="ECO:0000256" key="3">
    <source>
        <dbReference type="ARBA" id="ARBA00022989"/>
    </source>
</evidence>
<feature type="transmembrane region" description="Helical" evidence="5">
    <location>
        <begin position="413"/>
        <end position="431"/>
    </location>
</feature>